<dbReference type="SUPFAM" id="SSF54862">
    <property type="entry name" value="4Fe-4S ferredoxins"/>
    <property type="match status" value="1"/>
</dbReference>
<evidence type="ECO:0000256" key="7">
    <source>
        <dbReference type="ARBA" id="ARBA00023002"/>
    </source>
</evidence>
<dbReference type="GO" id="GO:0046872">
    <property type="term" value="F:metal ion binding"/>
    <property type="evidence" value="ECO:0007669"/>
    <property type="project" value="UniProtKB-KW"/>
</dbReference>
<keyword evidence="6" id="KW-0479">Metal-binding</keyword>
<dbReference type="RefSeq" id="WP_048930845.1">
    <property type="nucleotide sequence ID" value="NZ_KQ235883.1"/>
</dbReference>
<dbReference type="InterPro" id="IPR017900">
    <property type="entry name" value="4Fe4S_Fe_S_CS"/>
</dbReference>
<dbReference type="InterPro" id="IPR017896">
    <property type="entry name" value="4Fe4S_Fe-S-bd"/>
</dbReference>
<evidence type="ECO:0000256" key="11">
    <source>
        <dbReference type="ARBA" id="ARBA00032722"/>
    </source>
</evidence>
<dbReference type="GO" id="GO:0051539">
    <property type="term" value="F:4 iron, 4 sulfur cluster binding"/>
    <property type="evidence" value="ECO:0007669"/>
    <property type="project" value="UniProtKB-KW"/>
</dbReference>
<keyword evidence="9" id="KW-0411">Iron-sulfur</keyword>
<dbReference type="OrthoDB" id="9807879at2"/>
<evidence type="ECO:0000256" key="10">
    <source>
        <dbReference type="ARBA" id="ARBA00030119"/>
    </source>
</evidence>
<dbReference type="InterPro" id="IPR013785">
    <property type="entry name" value="Aldolase_TIM"/>
</dbReference>
<dbReference type="Gene3D" id="3.30.70.20">
    <property type="match status" value="1"/>
</dbReference>
<dbReference type="AlphaFoldDB" id="A0A0J9BPE0"/>
<dbReference type="GeneID" id="93164353"/>
<dbReference type="SUPFAM" id="SSF51395">
    <property type="entry name" value="FMN-linked oxidoreductases"/>
    <property type="match status" value="1"/>
</dbReference>
<protein>
    <recommendedName>
        <fullName evidence="4">Ferredoxin</fullName>
    </recommendedName>
    <alternativeName>
        <fullName evidence="11">Dihydrothymine dehydrogenase</fullName>
    </alternativeName>
    <alternativeName>
        <fullName evidence="10">Dihydrouracil dehydrogenase</fullName>
    </alternativeName>
</protein>
<gene>
    <name evidence="13" type="ORF">HMPREF9470_04703</name>
</gene>
<dbReference type="PANTHER" id="PTHR24960:SF79">
    <property type="entry name" value="PHOTOSYSTEM I IRON-SULFUR CENTER"/>
    <property type="match status" value="1"/>
</dbReference>
<dbReference type="PROSITE" id="PS51379">
    <property type="entry name" value="4FE4S_FER_2"/>
    <property type="match status" value="2"/>
</dbReference>
<organism evidence="13 14">
    <name type="scientific">[Clostridium] citroniae WAL-19142</name>
    <dbReference type="NCBI Taxonomy" id="742734"/>
    <lineage>
        <taxon>Bacteria</taxon>
        <taxon>Bacillati</taxon>
        <taxon>Bacillota</taxon>
        <taxon>Clostridia</taxon>
        <taxon>Lachnospirales</taxon>
        <taxon>Lachnospiraceae</taxon>
        <taxon>Enterocloster</taxon>
    </lineage>
</organism>
<evidence type="ECO:0000256" key="8">
    <source>
        <dbReference type="ARBA" id="ARBA00023004"/>
    </source>
</evidence>
<proteinExistence type="inferred from homology"/>
<dbReference type="InterPro" id="IPR005720">
    <property type="entry name" value="Dihydroorotate_DH_cat"/>
</dbReference>
<evidence type="ECO:0000313" key="13">
    <source>
        <dbReference type="EMBL" id="KMW14673.1"/>
    </source>
</evidence>
<name>A0A0J9BPE0_9FIRM</name>
<keyword evidence="7" id="KW-0560">Oxidoreductase</keyword>
<dbReference type="PROSITE" id="PS00198">
    <property type="entry name" value="4FE4S_FER_1"/>
    <property type="match status" value="1"/>
</dbReference>
<comment type="similarity">
    <text evidence="3">Belongs to the dihydropyrimidine dehydrogenase family.</text>
</comment>
<comment type="caution">
    <text evidence="13">The sequence shown here is derived from an EMBL/GenBank/DDBJ whole genome shotgun (WGS) entry which is preliminary data.</text>
</comment>
<dbReference type="Pfam" id="PF01180">
    <property type="entry name" value="DHO_dh"/>
    <property type="match status" value="1"/>
</dbReference>
<sequence>MADLYIKAFDMINPFVVASSPATQGAKNVLKSAAMRPGAIVMRNFGHGAGGGSYIGPDSKAMYSGQMSIHSHAVGRQIQDTVSTLEQYCAEVQKAKKSLDSDIKLWVSVGHYSDIVKGGDWEREWARQARELKLAGADAIELHFNTPGVAVAKDRTLAYHQLLRHSIELMKKTVPDMPIMAKLAMESCDVLTSMRIAEAAGAAAAGPTARWKGFCMDLDWRTTQARPGAGYGGTQATPLVCYAIAEARTNGVKLPLYGGGGVFSFDQAARMIMAGSQAVQFGALACSGGTQACKKVISELDRWMDKNGYKDMDSLCGDALKLFQMDQKFTLERQNKLADAYQYAQVTDQCIGCGRCVDVCWQEGIEMRGKVAAKTDQCIGCGYCFQVCPTGALHVEKEKLLASVFEKHNITRGMTE</sequence>
<evidence type="ECO:0000256" key="3">
    <source>
        <dbReference type="ARBA" id="ARBA00010804"/>
    </source>
</evidence>
<evidence type="ECO:0000256" key="5">
    <source>
        <dbReference type="ARBA" id="ARBA00022485"/>
    </source>
</evidence>
<dbReference type="Pfam" id="PF14697">
    <property type="entry name" value="Fer4_21"/>
    <property type="match status" value="1"/>
</dbReference>
<evidence type="ECO:0000313" key="14">
    <source>
        <dbReference type="Proteomes" id="UP000037392"/>
    </source>
</evidence>
<dbReference type="EMBL" id="ADLK01000036">
    <property type="protein sequence ID" value="KMW14673.1"/>
    <property type="molecule type" value="Genomic_DNA"/>
</dbReference>
<feature type="domain" description="4Fe-4S ferredoxin-type" evidence="12">
    <location>
        <begin position="369"/>
        <end position="398"/>
    </location>
</feature>
<evidence type="ECO:0000256" key="4">
    <source>
        <dbReference type="ARBA" id="ARBA00013529"/>
    </source>
</evidence>
<evidence type="ECO:0000259" key="12">
    <source>
        <dbReference type="PROSITE" id="PS51379"/>
    </source>
</evidence>
<evidence type="ECO:0000256" key="1">
    <source>
        <dbReference type="ARBA" id="ARBA00001966"/>
    </source>
</evidence>
<dbReference type="InterPro" id="IPR050157">
    <property type="entry name" value="PSI_iron-sulfur_center"/>
</dbReference>
<keyword evidence="5" id="KW-0004">4Fe-4S</keyword>
<dbReference type="PANTHER" id="PTHR24960">
    <property type="entry name" value="PHOTOSYSTEM I IRON-SULFUR CENTER-RELATED"/>
    <property type="match status" value="1"/>
</dbReference>
<feature type="domain" description="4Fe-4S ferredoxin-type" evidence="12">
    <location>
        <begin position="341"/>
        <end position="368"/>
    </location>
</feature>
<accession>A0A0J9BPE0</accession>
<evidence type="ECO:0000256" key="2">
    <source>
        <dbReference type="ARBA" id="ARBA00003532"/>
    </source>
</evidence>
<comment type="cofactor">
    <cofactor evidence="1">
        <name>[4Fe-4S] cluster</name>
        <dbReference type="ChEBI" id="CHEBI:49883"/>
    </cofactor>
</comment>
<comment type="function">
    <text evidence="2">Ferredoxins are iron-sulfur proteins that transfer electrons in a wide variety of metabolic reactions.</text>
</comment>
<dbReference type="Gene3D" id="3.20.20.70">
    <property type="entry name" value="Aldolase class I"/>
    <property type="match status" value="1"/>
</dbReference>
<keyword evidence="8" id="KW-0408">Iron</keyword>
<dbReference type="GO" id="GO:0016627">
    <property type="term" value="F:oxidoreductase activity, acting on the CH-CH group of donors"/>
    <property type="evidence" value="ECO:0007669"/>
    <property type="project" value="InterPro"/>
</dbReference>
<dbReference type="Proteomes" id="UP000037392">
    <property type="component" value="Unassembled WGS sequence"/>
</dbReference>
<dbReference type="PATRIC" id="fig|742734.4.peg.5037"/>
<reference evidence="13 14" key="1">
    <citation type="submission" date="2011-04" db="EMBL/GenBank/DDBJ databases">
        <title>The Genome Sequence of Clostridium citroniae WAL-19142.</title>
        <authorList>
            <consortium name="The Broad Institute Genome Sequencing Platform"/>
            <person name="Earl A."/>
            <person name="Ward D."/>
            <person name="Feldgarden M."/>
            <person name="Gevers D."/>
            <person name="Warren Y.A."/>
            <person name="Tyrrell K.L."/>
            <person name="Citron D.M."/>
            <person name="Goldstein E.J."/>
            <person name="Daigneault M."/>
            <person name="Allen-Vercoe E."/>
            <person name="Young S.K."/>
            <person name="Zeng Q."/>
            <person name="Gargeya S."/>
            <person name="Fitzgerald M."/>
            <person name="Haas B."/>
            <person name="Abouelleil A."/>
            <person name="Alvarado L."/>
            <person name="Arachchi H.M."/>
            <person name="Berlin A."/>
            <person name="Brown A."/>
            <person name="Chapman S.B."/>
            <person name="Chen Z."/>
            <person name="Dunbar C."/>
            <person name="Freedman E."/>
            <person name="Gearin G."/>
            <person name="Gellesch M."/>
            <person name="Goldberg J."/>
            <person name="Griggs A."/>
            <person name="Gujja S."/>
            <person name="Heilman E.R."/>
            <person name="Heiman D."/>
            <person name="Howarth C."/>
            <person name="Larson L."/>
            <person name="Lui A."/>
            <person name="MacDonald P.J."/>
            <person name="Mehta T."/>
            <person name="Montmayeur A."/>
            <person name="Murphy C."/>
            <person name="Neiman D."/>
            <person name="Pearson M."/>
            <person name="Priest M."/>
            <person name="Roberts A."/>
            <person name="Saif S."/>
            <person name="Shea T."/>
            <person name="Shenoy N."/>
            <person name="Sisk P."/>
            <person name="Stolte C."/>
            <person name="Sykes S."/>
            <person name="White J."/>
            <person name="Yandava C."/>
            <person name="Wortman J."/>
            <person name="Nusbaum C."/>
            <person name="Birren B."/>
        </authorList>
    </citation>
    <scope>NUCLEOTIDE SEQUENCE [LARGE SCALE GENOMIC DNA]</scope>
    <source>
        <strain evidence="13 14">WAL-19142</strain>
    </source>
</reference>
<evidence type="ECO:0000256" key="9">
    <source>
        <dbReference type="ARBA" id="ARBA00023014"/>
    </source>
</evidence>
<dbReference type="GO" id="GO:0005737">
    <property type="term" value="C:cytoplasm"/>
    <property type="evidence" value="ECO:0007669"/>
    <property type="project" value="InterPro"/>
</dbReference>
<evidence type="ECO:0000256" key="6">
    <source>
        <dbReference type="ARBA" id="ARBA00022723"/>
    </source>
</evidence>